<protein>
    <submittedName>
        <fullName evidence="1">Ubiquitin-60S ribosomal L40</fullName>
    </submittedName>
</protein>
<dbReference type="SMART" id="SM00213">
    <property type="entry name" value="UBQ"/>
    <property type="match status" value="1"/>
</dbReference>
<dbReference type="Pfam" id="PF00240">
    <property type="entry name" value="ubiquitin"/>
    <property type="match status" value="1"/>
</dbReference>
<proteinExistence type="predicted"/>
<comment type="caution">
    <text evidence="1">The sequence shown here is derived from an EMBL/GenBank/DDBJ whole genome shotgun (WGS) entry which is preliminary data.</text>
</comment>
<evidence type="ECO:0000313" key="1">
    <source>
        <dbReference type="EMBL" id="CAB4030775.1"/>
    </source>
</evidence>
<dbReference type="Proteomes" id="UP001152795">
    <property type="component" value="Unassembled WGS sequence"/>
</dbReference>
<dbReference type="Pfam" id="PF02342">
    <property type="entry name" value="TerD"/>
    <property type="match status" value="1"/>
</dbReference>
<organism evidence="1 2">
    <name type="scientific">Paramuricea clavata</name>
    <name type="common">Red gorgonian</name>
    <name type="synonym">Violescent sea-whip</name>
    <dbReference type="NCBI Taxonomy" id="317549"/>
    <lineage>
        <taxon>Eukaryota</taxon>
        <taxon>Metazoa</taxon>
        <taxon>Cnidaria</taxon>
        <taxon>Anthozoa</taxon>
        <taxon>Octocorallia</taxon>
        <taxon>Malacalcyonacea</taxon>
        <taxon>Plexauridae</taxon>
        <taxon>Paramuricea</taxon>
    </lineage>
</organism>
<dbReference type="Gene3D" id="3.10.20.90">
    <property type="entry name" value="Phosphatidylinositol 3-kinase Catalytic Subunit, Chain A, domain 1"/>
    <property type="match status" value="1"/>
</dbReference>
<dbReference type="PANTHER" id="PTHR32097">
    <property type="entry name" value="CAMP-BINDING PROTEIN 1-RELATED"/>
    <property type="match status" value="1"/>
</dbReference>
<dbReference type="PANTHER" id="PTHR32097:SF17">
    <property type="entry name" value="CAMP-BINDING PROTEIN 1-RELATED"/>
    <property type="match status" value="1"/>
</dbReference>
<dbReference type="SUPFAM" id="SSF54236">
    <property type="entry name" value="Ubiquitin-like"/>
    <property type="match status" value="1"/>
</dbReference>
<name>A0A7D9JIU8_PARCT</name>
<accession>A0A7D9JIU8</accession>
<reference evidence="1" key="1">
    <citation type="submission" date="2020-04" db="EMBL/GenBank/DDBJ databases">
        <authorList>
            <person name="Alioto T."/>
            <person name="Alioto T."/>
            <person name="Gomez Garrido J."/>
        </authorList>
    </citation>
    <scope>NUCLEOTIDE SEQUENCE</scope>
    <source>
        <strain evidence="1">A484AB</strain>
    </source>
</reference>
<gene>
    <name evidence="1" type="ORF">PACLA_8A041654</name>
</gene>
<keyword evidence="2" id="KW-1185">Reference proteome</keyword>
<dbReference type="InterPro" id="IPR051324">
    <property type="entry name" value="Stress/Tellurium_Resist"/>
</dbReference>
<dbReference type="Gene3D" id="2.60.60.30">
    <property type="entry name" value="sav2460 like domains"/>
    <property type="match status" value="1"/>
</dbReference>
<dbReference type="EMBL" id="CACRXK020017130">
    <property type="protein sequence ID" value="CAB4030775.1"/>
    <property type="molecule type" value="Genomic_DNA"/>
</dbReference>
<sequence length="319" mass="36920">MTECATASVKNSKKCSQCGNTVTEDNEIYKEYLETLDFLFPPEEEVDESAYQAECAAIGSGKIYVTTISGESVTLSYYPLKKIFDIKKEVENGLRTPPEKQRLLYRNKELKVRNEDRKMLTLKDHNVPPESKLHLIIVLCAVPDELEKAVFDFYWGLPHGRSRDFLDVSVFVYSGTSNLGVIYYRNRRLDFCPGVEHSGPADMYYIRREGRHQVNVNLRTVPHHVDKLVFTLSAWASANISEYPYYRLDFHDVNFPDQQLCSDQVDVHHRAYKSMIMCCLSKKNGRWEVIDMKKGSDGFTRNYYPLKREIEALIRNGLL</sequence>
<dbReference type="InterPro" id="IPR000626">
    <property type="entry name" value="Ubiquitin-like_dom"/>
</dbReference>
<dbReference type="AlphaFoldDB" id="A0A7D9JIU8"/>
<dbReference type="InterPro" id="IPR003325">
    <property type="entry name" value="TerD"/>
</dbReference>
<dbReference type="InterPro" id="IPR029071">
    <property type="entry name" value="Ubiquitin-like_domsf"/>
</dbReference>
<dbReference type="OrthoDB" id="417450at2759"/>
<dbReference type="PROSITE" id="PS50053">
    <property type="entry name" value="UBIQUITIN_2"/>
    <property type="match status" value="1"/>
</dbReference>
<evidence type="ECO:0000313" key="2">
    <source>
        <dbReference type="Proteomes" id="UP001152795"/>
    </source>
</evidence>